<accession>A0AAD9UY27</accession>
<feature type="signal peptide" evidence="1">
    <location>
        <begin position="1"/>
        <end position="20"/>
    </location>
</feature>
<dbReference type="EMBL" id="JARQWQ010000071">
    <property type="protein sequence ID" value="KAK2554208.1"/>
    <property type="molecule type" value="Genomic_DNA"/>
</dbReference>
<dbReference type="AlphaFoldDB" id="A0AAD9UY27"/>
<evidence type="ECO:0000313" key="3">
    <source>
        <dbReference type="Proteomes" id="UP001249851"/>
    </source>
</evidence>
<dbReference type="Proteomes" id="UP001249851">
    <property type="component" value="Unassembled WGS sequence"/>
</dbReference>
<organism evidence="2 3">
    <name type="scientific">Acropora cervicornis</name>
    <name type="common">Staghorn coral</name>
    <dbReference type="NCBI Taxonomy" id="6130"/>
    <lineage>
        <taxon>Eukaryota</taxon>
        <taxon>Metazoa</taxon>
        <taxon>Cnidaria</taxon>
        <taxon>Anthozoa</taxon>
        <taxon>Hexacorallia</taxon>
        <taxon>Scleractinia</taxon>
        <taxon>Astrocoeniina</taxon>
        <taxon>Acroporidae</taxon>
        <taxon>Acropora</taxon>
    </lineage>
</organism>
<proteinExistence type="predicted"/>
<gene>
    <name evidence="2" type="ORF">P5673_024202</name>
</gene>
<evidence type="ECO:0000313" key="2">
    <source>
        <dbReference type="EMBL" id="KAK2554208.1"/>
    </source>
</evidence>
<evidence type="ECO:0000256" key="1">
    <source>
        <dbReference type="SAM" id="SignalP"/>
    </source>
</evidence>
<keyword evidence="3" id="KW-1185">Reference proteome</keyword>
<name>A0AAD9UY27_ACRCE</name>
<reference evidence="2" key="1">
    <citation type="journal article" date="2023" name="G3 (Bethesda)">
        <title>Whole genome assembly and annotation of the endangered Caribbean coral Acropora cervicornis.</title>
        <authorList>
            <person name="Selwyn J.D."/>
            <person name="Vollmer S.V."/>
        </authorList>
    </citation>
    <scope>NUCLEOTIDE SEQUENCE</scope>
    <source>
        <strain evidence="2">K2</strain>
    </source>
</reference>
<feature type="chain" id="PRO_5042074636" evidence="1">
    <location>
        <begin position="21"/>
        <end position="68"/>
    </location>
</feature>
<protein>
    <submittedName>
        <fullName evidence="2">Uncharacterized protein</fullName>
    </submittedName>
</protein>
<comment type="caution">
    <text evidence="2">The sequence shown here is derived from an EMBL/GenBank/DDBJ whole genome shotgun (WGS) entry which is preliminary data.</text>
</comment>
<keyword evidence="1" id="KW-0732">Signal</keyword>
<reference evidence="2" key="2">
    <citation type="journal article" date="2023" name="Science">
        <title>Genomic signatures of disease resistance in endangered staghorn corals.</title>
        <authorList>
            <person name="Vollmer S.V."/>
            <person name="Selwyn J.D."/>
            <person name="Despard B.A."/>
            <person name="Roesel C.L."/>
        </authorList>
    </citation>
    <scope>NUCLEOTIDE SEQUENCE</scope>
    <source>
        <strain evidence="2">K2</strain>
    </source>
</reference>
<sequence length="68" mass="7308">MPGVLGPVGIVDGLLVSSLGLVLNTVDSCVAPRFLSGNKDIFWKVFAHKVTLQLDAVKILIIDVFEPM</sequence>